<evidence type="ECO:0000256" key="5">
    <source>
        <dbReference type="ARBA" id="ARBA00022519"/>
    </source>
</evidence>
<dbReference type="EMBL" id="CP001804">
    <property type="protein sequence ID" value="ACY17613.1"/>
    <property type="molecule type" value="Genomic_DNA"/>
</dbReference>
<keyword evidence="9" id="KW-0472">Membrane</keyword>
<dbReference type="PROSITE" id="PS52015">
    <property type="entry name" value="TONB_CTD"/>
    <property type="match status" value="1"/>
</dbReference>
<evidence type="ECO:0000256" key="2">
    <source>
        <dbReference type="ARBA" id="ARBA00006555"/>
    </source>
</evidence>
<evidence type="ECO:0000256" key="10">
    <source>
        <dbReference type="SAM" id="MobiDB-lite"/>
    </source>
</evidence>
<feature type="compositionally biased region" description="Low complexity" evidence="10">
    <location>
        <begin position="84"/>
        <end position="107"/>
    </location>
</feature>
<dbReference type="KEGG" id="hoh:Hoch_5125"/>
<keyword evidence="4" id="KW-1003">Cell membrane</keyword>
<feature type="compositionally biased region" description="Low complexity" evidence="10">
    <location>
        <begin position="58"/>
        <end position="76"/>
    </location>
</feature>
<feature type="region of interest" description="Disordered" evidence="10">
    <location>
        <begin position="56"/>
        <end position="118"/>
    </location>
</feature>
<evidence type="ECO:0000259" key="11">
    <source>
        <dbReference type="PROSITE" id="PS52015"/>
    </source>
</evidence>
<evidence type="ECO:0000313" key="12">
    <source>
        <dbReference type="EMBL" id="ACY17613.1"/>
    </source>
</evidence>
<dbReference type="GO" id="GO:0098797">
    <property type="term" value="C:plasma membrane protein complex"/>
    <property type="evidence" value="ECO:0007669"/>
    <property type="project" value="TreeGrafter"/>
</dbReference>
<keyword evidence="5" id="KW-0997">Cell inner membrane</keyword>
<comment type="similarity">
    <text evidence="2">Belongs to the TonB family.</text>
</comment>
<sequence>MASWAVALLGAAGAHLALAWLPIGTLDAAPRPEPAPAPRLRFVAVATPPAQPALVAGASEPAAPQQTTTTEASSTEVPPPPAPARSAAARAVPAHPSASAAAAAVASNSDTRPPALEMPLEAEAPPGAATNATRRVPNSAPLAAALLAGTQAPPPAPPPRASFDRGAYADALRARIAAHKRYPPRARRRGDQGEAVVALRIASDGHLLAAPRLLRSSGSAALDREALRMAQAAAPYPRPAGRQSDAEALSVEVPVRFSLTDSM</sequence>
<dbReference type="HOGENOM" id="CLU_1056763_0_0_7"/>
<evidence type="ECO:0000256" key="4">
    <source>
        <dbReference type="ARBA" id="ARBA00022475"/>
    </source>
</evidence>
<dbReference type="GO" id="GO:0031992">
    <property type="term" value="F:energy transducer activity"/>
    <property type="evidence" value="ECO:0007669"/>
    <property type="project" value="TreeGrafter"/>
</dbReference>
<evidence type="ECO:0000256" key="7">
    <source>
        <dbReference type="ARBA" id="ARBA00022927"/>
    </source>
</evidence>
<evidence type="ECO:0000256" key="1">
    <source>
        <dbReference type="ARBA" id="ARBA00004383"/>
    </source>
</evidence>
<dbReference type="eggNOG" id="COG0810">
    <property type="taxonomic scope" value="Bacteria"/>
</dbReference>
<dbReference type="SUPFAM" id="SSF74653">
    <property type="entry name" value="TolA/TonB C-terminal domain"/>
    <property type="match status" value="1"/>
</dbReference>
<keyword evidence="8" id="KW-1133">Transmembrane helix</keyword>
<dbReference type="Pfam" id="PF03544">
    <property type="entry name" value="TonB_C"/>
    <property type="match status" value="1"/>
</dbReference>
<evidence type="ECO:0000256" key="6">
    <source>
        <dbReference type="ARBA" id="ARBA00022692"/>
    </source>
</evidence>
<dbReference type="NCBIfam" id="TIGR01352">
    <property type="entry name" value="tonB_Cterm"/>
    <property type="match status" value="1"/>
</dbReference>
<keyword evidence="3" id="KW-0813">Transport</keyword>
<gene>
    <name evidence="12" type="ordered locus">Hoch_5125</name>
</gene>
<dbReference type="PANTHER" id="PTHR33446">
    <property type="entry name" value="PROTEIN TONB-RELATED"/>
    <property type="match status" value="1"/>
</dbReference>
<organism evidence="12 13">
    <name type="scientific">Haliangium ochraceum (strain DSM 14365 / JCM 11303 / SMP-2)</name>
    <dbReference type="NCBI Taxonomy" id="502025"/>
    <lineage>
        <taxon>Bacteria</taxon>
        <taxon>Pseudomonadati</taxon>
        <taxon>Myxococcota</taxon>
        <taxon>Polyangia</taxon>
        <taxon>Haliangiales</taxon>
        <taxon>Kofleriaceae</taxon>
        <taxon>Haliangium</taxon>
    </lineage>
</organism>
<protein>
    <submittedName>
        <fullName evidence="12">TonB family protein</fullName>
    </submittedName>
</protein>
<evidence type="ECO:0000256" key="9">
    <source>
        <dbReference type="ARBA" id="ARBA00023136"/>
    </source>
</evidence>
<evidence type="ECO:0000313" key="13">
    <source>
        <dbReference type="Proteomes" id="UP000001880"/>
    </source>
</evidence>
<feature type="domain" description="TonB C-terminal" evidence="11">
    <location>
        <begin position="167"/>
        <end position="263"/>
    </location>
</feature>
<dbReference type="PANTHER" id="PTHR33446:SF2">
    <property type="entry name" value="PROTEIN TONB"/>
    <property type="match status" value="1"/>
</dbReference>
<dbReference type="InterPro" id="IPR037682">
    <property type="entry name" value="TonB_C"/>
</dbReference>
<dbReference type="AlphaFoldDB" id="D0LWG3"/>
<dbReference type="Gene3D" id="3.30.1150.10">
    <property type="match status" value="1"/>
</dbReference>
<dbReference type="InterPro" id="IPR006260">
    <property type="entry name" value="TonB/TolA_C"/>
</dbReference>
<evidence type="ECO:0000256" key="8">
    <source>
        <dbReference type="ARBA" id="ARBA00022989"/>
    </source>
</evidence>
<comment type="subcellular location">
    <subcellularLocation>
        <location evidence="1">Cell inner membrane</location>
        <topology evidence="1">Single-pass membrane protein</topology>
        <orientation evidence="1">Periplasmic side</orientation>
    </subcellularLocation>
</comment>
<name>D0LWG3_HALO1</name>
<keyword evidence="6" id="KW-0812">Transmembrane</keyword>
<proteinExistence type="inferred from homology"/>
<dbReference type="STRING" id="502025.Hoch_5125"/>
<dbReference type="GO" id="GO:0055085">
    <property type="term" value="P:transmembrane transport"/>
    <property type="evidence" value="ECO:0007669"/>
    <property type="project" value="InterPro"/>
</dbReference>
<evidence type="ECO:0000256" key="3">
    <source>
        <dbReference type="ARBA" id="ARBA00022448"/>
    </source>
</evidence>
<dbReference type="GO" id="GO:0015031">
    <property type="term" value="P:protein transport"/>
    <property type="evidence" value="ECO:0007669"/>
    <property type="project" value="UniProtKB-KW"/>
</dbReference>
<keyword evidence="7" id="KW-0653">Protein transport</keyword>
<accession>D0LWG3</accession>
<reference evidence="12 13" key="1">
    <citation type="journal article" date="2010" name="Stand. Genomic Sci.">
        <title>Complete genome sequence of Haliangium ochraceum type strain (SMP-2).</title>
        <authorList>
            <consortium name="US DOE Joint Genome Institute (JGI-PGF)"/>
            <person name="Ivanova N."/>
            <person name="Daum C."/>
            <person name="Lang E."/>
            <person name="Abt B."/>
            <person name="Kopitz M."/>
            <person name="Saunders E."/>
            <person name="Lapidus A."/>
            <person name="Lucas S."/>
            <person name="Glavina Del Rio T."/>
            <person name="Nolan M."/>
            <person name="Tice H."/>
            <person name="Copeland A."/>
            <person name="Cheng J.F."/>
            <person name="Chen F."/>
            <person name="Bruce D."/>
            <person name="Goodwin L."/>
            <person name="Pitluck S."/>
            <person name="Mavromatis K."/>
            <person name="Pati A."/>
            <person name="Mikhailova N."/>
            <person name="Chen A."/>
            <person name="Palaniappan K."/>
            <person name="Land M."/>
            <person name="Hauser L."/>
            <person name="Chang Y.J."/>
            <person name="Jeffries C.D."/>
            <person name="Detter J.C."/>
            <person name="Brettin T."/>
            <person name="Rohde M."/>
            <person name="Goker M."/>
            <person name="Bristow J."/>
            <person name="Markowitz V."/>
            <person name="Eisen J.A."/>
            <person name="Hugenholtz P."/>
            <person name="Kyrpides N.C."/>
            <person name="Klenk H.P."/>
        </authorList>
    </citation>
    <scope>NUCLEOTIDE SEQUENCE [LARGE SCALE GENOMIC DNA]</scope>
    <source>
        <strain evidence="13">DSM 14365 / CIP 107738 / JCM 11303 / AJ 13395 / SMP-2</strain>
    </source>
</reference>
<dbReference type="Proteomes" id="UP000001880">
    <property type="component" value="Chromosome"/>
</dbReference>
<dbReference type="InterPro" id="IPR051045">
    <property type="entry name" value="TonB-dependent_transducer"/>
</dbReference>
<keyword evidence="13" id="KW-1185">Reference proteome</keyword>